<dbReference type="Gene3D" id="1.20.1540.10">
    <property type="entry name" value="Rhomboid-like"/>
    <property type="match status" value="1"/>
</dbReference>
<feature type="transmembrane region" description="Helical" evidence="7">
    <location>
        <begin position="123"/>
        <end position="142"/>
    </location>
</feature>
<evidence type="ECO:0000256" key="2">
    <source>
        <dbReference type="ARBA" id="ARBA00009045"/>
    </source>
</evidence>
<dbReference type="SUPFAM" id="SSF144091">
    <property type="entry name" value="Rhomboid-like"/>
    <property type="match status" value="1"/>
</dbReference>
<feature type="domain" description="Peptidase S54 rhomboid" evidence="8">
    <location>
        <begin position="54"/>
        <end position="200"/>
    </location>
</feature>
<sequence>MVIGYETEDPLFESGFKWISIKLAAVITFIFVLQLIYPPLTDMFSEIPSRIFFEPWRIITHIFLHSTTNITHIFYNMFGLVLFGAILEKIVGWRRFLTIFFIAGIVASIGSIVVSFLQGTQNIPSIGASGAIFGVIGALAVLRPRMIVYVLYFPMPMIAAAFFWALIDIIGLFNPFDYINNSAHLFGMFFGIVFALAIRQRFGEPFFVKKRSADIHIKEEEFEDWEERWMGRKKKKRE</sequence>
<evidence type="ECO:0000256" key="3">
    <source>
        <dbReference type="ARBA" id="ARBA00022692"/>
    </source>
</evidence>
<feature type="transmembrane region" description="Helical" evidence="7">
    <location>
        <begin position="185"/>
        <end position="202"/>
    </location>
</feature>
<feature type="transmembrane region" description="Helical" evidence="7">
    <location>
        <begin position="58"/>
        <end position="84"/>
    </location>
</feature>
<keyword evidence="4" id="KW-0378">Hydrolase</keyword>
<organism evidence="9 10">
    <name type="scientific">Candidatus Naiadarchaeum limnaeum</name>
    <dbReference type="NCBI Taxonomy" id="2756139"/>
    <lineage>
        <taxon>Archaea</taxon>
        <taxon>Candidatus Undinarchaeota</taxon>
        <taxon>Candidatus Undinarchaeia</taxon>
        <taxon>Candidatus Naiadarchaeales</taxon>
        <taxon>Candidatus Naiadarchaeaceae</taxon>
        <taxon>Candidatus Naiadarchaeum</taxon>
    </lineage>
</organism>
<evidence type="ECO:0000259" key="8">
    <source>
        <dbReference type="Pfam" id="PF01694"/>
    </source>
</evidence>
<keyword evidence="10" id="KW-1185">Reference proteome</keyword>
<keyword evidence="5 7" id="KW-1133">Transmembrane helix</keyword>
<dbReference type="InterPro" id="IPR050925">
    <property type="entry name" value="Rhomboid_protease_S54"/>
</dbReference>
<name>A0A832V1F4_9ARCH</name>
<dbReference type="InterPro" id="IPR022764">
    <property type="entry name" value="Peptidase_S54_rhomboid_dom"/>
</dbReference>
<evidence type="ECO:0000256" key="7">
    <source>
        <dbReference type="SAM" id="Phobius"/>
    </source>
</evidence>
<dbReference type="EMBL" id="DVAB01000021">
    <property type="protein sequence ID" value="HIK00326.1"/>
    <property type="molecule type" value="Genomic_DNA"/>
</dbReference>
<feature type="transmembrane region" description="Helical" evidence="7">
    <location>
        <begin position="149"/>
        <end position="173"/>
    </location>
</feature>
<evidence type="ECO:0000313" key="10">
    <source>
        <dbReference type="Proteomes" id="UP000646946"/>
    </source>
</evidence>
<proteinExistence type="inferred from homology"/>
<gene>
    <name evidence="9" type="ORF">H1016_02170</name>
</gene>
<dbReference type="Pfam" id="PF01694">
    <property type="entry name" value="Rhomboid"/>
    <property type="match status" value="1"/>
</dbReference>
<protein>
    <submittedName>
        <fullName evidence="9">Rhomboid family intramembrane serine protease</fullName>
    </submittedName>
</protein>
<keyword evidence="6 7" id="KW-0472">Membrane</keyword>
<evidence type="ECO:0000313" key="9">
    <source>
        <dbReference type="EMBL" id="HIK00326.1"/>
    </source>
</evidence>
<dbReference type="AlphaFoldDB" id="A0A832V1F4"/>
<comment type="caution">
    <text evidence="9">The sequence shown here is derived from an EMBL/GenBank/DDBJ whole genome shotgun (WGS) entry which is preliminary data.</text>
</comment>
<evidence type="ECO:0000256" key="4">
    <source>
        <dbReference type="ARBA" id="ARBA00022801"/>
    </source>
</evidence>
<dbReference type="GO" id="GO:0006508">
    <property type="term" value="P:proteolysis"/>
    <property type="evidence" value="ECO:0007669"/>
    <property type="project" value="UniProtKB-KW"/>
</dbReference>
<dbReference type="GO" id="GO:0004252">
    <property type="term" value="F:serine-type endopeptidase activity"/>
    <property type="evidence" value="ECO:0007669"/>
    <property type="project" value="InterPro"/>
</dbReference>
<evidence type="ECO:0000256" key="1">
    <source>
        <dbReference type="ARBA" id="ARBA00004141"/>
    </source>
</evidence>
<accession>A0A832V1F4</accession>
<keyword evidence="9" id="KW-0645">Protease</keyword>
<evidence type="ECO:0000256" key="5">
    <source>
        <dbReference type="ARBA" id="ARBA00022989"/>
    </source>
</evidence>
<feature type="transmembrane region" description="Helical" evidence="7">
    <location>
        <begin position="21"/>
        <end position="38"/>
    </location>
</feature>
<evidence type="ECO:0000256" key="6">
    <source>
        <dbReference type="ARBA" id="ARBA00023136"/>
    </source>
</evidence>
<reference evidence="9 10" key="1">
    <citation type="journal article" name="Nat. Commun.">
        <title>Undinarchaeota illuminate DPANN phylogeny and the impact of gene transfer on archaeal evolution.</title>
        <authorList>
            <person name="Dombrowski N."/>
            <person name="Williams T.A."/>
            <person name="Sun J."/>
            <person name="Woodcroft B.J."/>
            <person name="Lee J.H."/>
            <person name="Minh B.Q."/>
            <person name="Rinke C."/>
            <person name="Spang A."/>
        </authorList>
    </citation>
    <scope>NUCLEOTIDE SEQUENCE [LARGE SCALE GENOMIC DNA]</scope>
    <source>
        <strain evidence="9">MAG_bin1129</strain>
    </source>
</reference>
<feature type="transmembrane region" description="Helical" evidence="7">
    <location>
        <begin position="96"/>
        <end position="117"/>
    </location>
</feature>
<dbReference type="PANTHER" id="PTHR43731:SF14">
    <property type="entry name" value="PRESENILIN-ASSOCIATED RHOMBOID-LIKE PROTEIN, MITOCHONDRIAL"/>
    <property type="match status" value="1"/>
</dbReference>
<comment type="subcellular location">
    <subcellularLocation>
        <location evidence="1">Membrane</location>
        <topology evidence="1">Multi-pass membrane protein</topology>
    </subcellularLocation>
</comment>
<dbReference type="GO" id="GO:0016020">
    <property type="term" value="C:membrane"/>
    <property type="evidence" value="ECO:0007669"/>
    <property type="project" value="UniProtKB-SubCell"/>
</dbReference>
<comment type="similarity">
    <text evidence="2">Belongs to the peptidase S54 family.</text>
</comment>
<dbReference type="InterPro" id="IPR035952">
    <property type="entry name" value="Rhomboid-like_sf"/>
</dbReference>
<keyword evidence="3 7" id="KW-0812">Transmembrane</keyword>
<dbReference type="PANTHER" id="PTHR43731">
    <property type="entry name" value="RHOMBOID PROTEASE"/>
    <property type="match status" value="1"/>
</dbReference>
<dbReference type="Proteomes" id="UP000646946">
    <property type="component" value="Unassembled WGS sequence"/>
</dbReference>